<evidence type="ECO:0000313" key="7">
    <source>
        <dbReference type="Proteomes" id="UP000031641"/>
    </source>
</evidence>
<name>A0A077L5Z5_9BACT</name>
<dbReference type="OrthoDB" id="401311at2"/>
<dbReference type="Pfam" id="PF26361">
    <property type="entry name" value="MIB_arm"/>
    <property type="match status" value="1"/>
</dbReference>
<feature type="region of interest" description="Disordered" evidence="1">
    <location>
        <begin position="134"/>
        <end position="153"/>
    </location>
</feature>
<evidence type="ECO:0000259" key="3">
    <source>
        <dbReference type="Pfam" id="PF26360"/>
    </source>
</evidence>
<feature type="domain" description="Mycoplasma immunoglobulin binding protein arm" evidence="4">
    <location>
        <begin position="210"/>
        <end position="352"/>
    </location>
</feature>
<reference evidence="7" key="1">
    <citation type="journal article" date="2014" name="Genome Announc.">
        <title>Complete Genome Sequence of Mycoplasma canadense Strain HAZ 360_1 from Bovine Mastitic Milk in Japan.</title>
        <authorList>
            <person name="Hata E."/>
        </authorList>
    </citation>
    <scope>NUCLEOTIDE SEQUENCE [LARGE SCALE GENOMIC DNA]</scope>
    <source>
        <strain evidence="7">HAZ360_1</strain>
    </source>
</reference>
<feature type="compositionally biased region" description="Pro residues" evidence="1">
    <location>
        <begin position="140"/>
        <end position="150"/>
    </location>
</feature>
<feature type="domain" description="Mycoplasma virulence signal" evidence="2">
    <location>
        <begin position="1"/>
        <end position="31"/>
    </location>
</feature>
<dbReference type="InterPro" id="IPR058860">
    <property type="entry name" value="MIB_M2"/>
</dbReference>
<dbReference type="InterPro" id="IPR030942">
    <property type="entry name" value="Mycoplas_M_dom"/>
</dbReference>
<dbReference type="Pfam" id="PF09610">
    <property type="entry name" value="Myco_arth_vir_N"/>
    <property type="match status" value="1"/>
</dbReference>
<feature type="domain" description="IgG-blocking virulence" evidence="3">
    <location>
        <begin position="357"/>
        <end position="555"/>
    </location>
</feature>
<proteinExistence type="predicted"/>
<evidence type="ECO:0000259" key="4">
    <source>
        <dbReference type="Pfam" id="PF26361"/>
    </source>
</evidence>
<evidence type="ECO:0000259" key="2">
    <source>
        <dbReference type="Pfam" id="PF09610"/>
    </source>
</evidence>
<dbReference type="RefSeq" id="WP_045434095.1">
    <property type="nucleotide sequence ID" value="NZ_AP014631.1"/>
</dbReference>
<gene>
    <name evidence="6" type="ORF">MCAN360_0637</name>
</gene>
<dbReference type="NCBIfam" id="TIGR04524">
    <property type="entry name" value="mycoplas_M_dom"/>
    <property type="match status" value="1"/>
</dbReference>
<evidence type="ECO:0000313" key="6">
    <source>
        <dbReference type="EMBL" id="BAP39710.1"/>
    </source>
</evidence>
<dbReference type="AlphaFoldDB" id="A0A077L5Z5"/>
<dbReference type="InterPro" id="IPR011732">
    <property type="entry name" value="Mycoplasma_virulence_signal"/>
</dbReference>
<feature type="domain" description="Mycoplasma immunoglobulin binding protein M2" evidence="5">
    <location>
        <begin position="566"/>
        <end position="759"/>
    </location>
</feature>
<organism evidence="6 7">
    <name type="scientific">Metamycoplasma canadense</name>
    <dbReference type="NCBI Taxonomy" id="29554"/>
    <lineage>
        <taxon>Bacteria</taxon>
        <taxon>Bacillati</taxon>
        <taxon>Mycoplasmatota</taxon>
        <taxon>Mycoplasmoidales</taxon>
        <taxon>Metamycoplasmataceae</taxon>
        <taxon>Metamycoplasma</taxon>
    </lineage>
</organism>
<dbReference type="Pfam" id="PF26364">
    <property type="entry name" value="MIB_M2"/>
    <property type="match status" value="1"/>
</dbReference>
<keyword evidence="7" id="KW-1185">Reference proteome</keyword>
<dbReference type="NCBIfam" id="TIGR04526">
    <property type="entry name" value="predic_Ig_block"/>
    <property type="match status" value="1"/>
</dbReference>
<evidence type="ECO:0000256" key="1">
    <source>
        <dbReference type="SAM" id="MobiDB-lite"/>
    </source>
</evidence>
<dbReference type="KEGG" id="mcan:MCAN360_0637"/>
<dbReference type="HOGENOM" id="CLU_020577_0_0_14"/>
<protein>
    <submittedName>
        <fullName evidence="6">Uncharacterized protein</fullName>
    </submittedName>
</protein>
<dbReference type="InterPro" id="IPR030941">
    <property type="entry name" value="Predic_Ig_block"/>
</dbReference>
<evidence type="ECO:0000259" key="5">
    <source>
        <dbReference type="Pfam" id="PF26364"/>
    </source>
</evidence>
<dbReference type="Proteomes" id="UP000031641">
    <property type="component" value="Chromosome"/>
</dbReference>
<dbReference type="STRING" id="29554.MCAN360_0637"/>
<sequence length="767" mass="86879">MAFLKNKKNKIVFFSLIATIVASSSFGTVIFMANQKNRNGIEYNNDFGAKSELFHKGTPDTTNAIPSITDHGLKEIEKPILIEKAPEPIPELVPIPPVSPTEPKKEEIKPEIKPELKPKPIPIPKPPVIIEQPKEEIKPSPTPKPIPQPKPEIKKDETEKILEINGVRVKATVTPPKERVQDPRYVKANIANPKPYRSVIVGTITNVEVTDELRKATVNSLKNDKEGLKNYFPSYITDIVDTPESKYFNPDDYIKQNEGVWLKFLDKFKRLLDSPRVTEFLIPGAAEEYKNKQFKTLNRKYAWLISKLDYSKFTKLGKGAEKYLKEGYTASPDNAYINENGELDSYTYSPAPGYNKVTSRLERDNKKRRGIPIKGYYGRTPDQISSGNYPGWDKQDVTKTKFKEFGVGGSDGIRITELTNKNPEEGDLKKATVVEIDASNFQGYAKTKKLIEDLKAKNIEITSYRIKNMGKKDVNQTFKEILSALPDRLTQLELFFDHRATNTASLIALENKSIKELGLYTLGNSLLDDWSINPLSFRKVEWINTIDYNVSKQNKAGADIATRITFNTLAFEESDILKTESDKYKRINEGLSLVYYSRNNEGAFQGNFGPGNDPDHDEGNNSYPTRLDFSRAPSIRSLKGLKFYDWITNSGKKPRKLKNVKFYNNNSWYAISGYDLDNAQFDTVMALGEPGMPPTKIEFSNGLETDRIRITSKEKLTDSALSNLNLLINLSRISRQIEIPQDASSELKSQLESNGYKVSYESDETFN</sequence>
<accession>A0A077L5Z5</accession>
<dbReference type="EMBL" id="AP014631">
    <property type="protein sequence ID" value="BAP39710.1"/>
    <property type="molecule type" value="Genomic_DNA"/>
</dbReference>
<dbReference type="InterPro" id="IPR058861">
    <property type="entry name" value="MIB_arm"/>
</dbReference>
<dbReference type="Pfam" id="PF26360">
    <property type="entry name" value="MIB_M1"/>
    <property type="match status" value="1"/>
</dbReference>